<evidence type="ECO:0000256" key="4">
    <source>
        <dbReference type="ARBA" id="ARBA00023163"/>
    </source>
</evidence>
<evidence type="ECO:0000313" key="6">
    <source>
        <dbReference type="EMBL" id="SHK07919.1"/>
    </source>
</evidence>
<accession>A0A1M6PJ05</accession>
<keyword evidence="2" id="KW-0805">Transcription regulation</keyword>
<keyword evidence="3 6" id="KW-0238">DNA-binding</keyword>
<reference evidence="7" key="1">
    <citation type="submission" date="2016-11" db="EMBL/GenBank/DDBJ databases">
        <authorList>
            <person name="Varghese N."/>
            <person name="Submissions S."/>
        </authorList>
    </citation>
    <scope>NUCLEOTIDE SEQUENCE [LARGE SCALE GENOMIC DNA]</scope>
    <source>
        <strain evidence="7">DSM 10349</strain>
    </source>
</reference>
<evidence type="ECO:0000259" key="5">
    <source>
        <dbReference type="PROSITE" id="PS50931"/>
    </source>
</evidence>
<dbReference type="PANTHER" id="PTHR30419">
    <property type="entry name" value="HTH-TYPE TRANSCRIPTIONAL REGULATOR YBHD"/>
    <property type="match status" value="1"/>
</dbReference>
<dbReference type="OrthoDB" id="119203at2"/>
<keyword evidence="7" id="KW-1185">Reference proteome</keyword>
<gene>
    <name evidence="6" type="ORF">SAMN02745123_00613</name>
</gene>
<dbReference type="RefSeq" id="WP_072910818.1">
    <property type="nucleotide sequence ID" value="NZ_FRAR01000006.1"/>
</dbReference>
<dbReference type="Gene3D" id="3.40.190.290">
    <property type="match status" value="1"/>
</dbReference>
<dbReference type="Proteomes" id="UP000183997">
    <property type="component" value="Unassembled WGS sequence"/>
</dbReference>
<evidence type="ECO:0000256" key="1">
    <source>
        <dbReference type="ARBA" id="ARBA00009437"/>
    </source>
</evidence>
<sequence>MDITKCKVFITSVELGSFSKAATALGYTISGVSQLVNSFEKEMGFPLLTRDKKGVRPTDNALKIIPVLRDILLQEERLYQINAEIKGLAMGSVTIGAYSSIATHWLPSVIKGFQEAYPQIEIRLMEGIRQEVESWLSDKRTDIAFFSYQEPMPYEWIPLAADPMLAVLPKTHPLADEAVYPLQNCQDERFIMPALGRDDDVAELLSRNKLAPKICFSTLENFAALAMIEQGMGMSIMNELITKKWQSNVVKLPLDPPQQIMLGIALPSLKTASPAVKRFVDYATSRLTCRETRR</sequence>
<dbReference type="InterPro" id="IPR005119">
    <property type="entry name" value="LysR_subst-bd"/>
</dbReference>
<dbReference type="InterPro" id="IPR050950">
    <property type="entry name" value="HTH-type_LysR_regulators"/>
</dbReference>
<dbReference type="SUPFAM" id="SSF53850">
    <property type="entry name" value="Periplasmic binding protein-like II"/>
    <property type="match status" value="1"/>
</dbReference>
<dbReference type="Pfam" id="PF00126">
    <property type="entry name" value="HTH_1"/>
    <property type="match status" value="1"/>
</dbReference>
<dbReference type="InterPro" id="IPR036388">
    <property type="entry name" value="WH-like_DNA-bd_sf"/>
</dbReference>
<dbReference type="STRING" id="1121421.SAMN02745123_00613"/>
<dbReference type="InterPro" id="IPR036390">
    <property type="entry name" value="WH_DNA-bd_sf"/>
</dbReference>
<dbReference type="PANTHER" id="PTHR30419:SF24">
    <property type="entry name" value="HTH-TYPE TRANSCRIPTIONAL REGULATOR CZCR"/>
    <property type="match status" value="1"/>
</dbReference>
<evidence type="ECO:0000256" key="3">
    <source>
        <dbReference type="ARBA" id="ARBA00023125"/>
    </source>
</evidence>
<proteinExistence type="inferred from homology"/>
<keyword evidence="4" id="KW-0804">Transcription</keyword>
<dbReference type="AlphaFoldDB" id="A0A1M6PJ05"/>
<dbReference type="GO" id="GO:0003677">
    <property type="term" value="F:DNA binding"/>
    <property type="evidence" value="ECO:0007669"/>
    <property type="project" value="UniProtKB-KW"/>
</dbReference>
<dbReference type="CDD" id="cd05466">
    <property type="entry name" value="PBP2_LTTR_substrate"/>
    <property type="match status" value="1"/>
</dbReference>
<dbReference type="Gene3D" id="1.10.10.10">
    <property type="entry name" value="Winged helix-like DNA-binding domain superfamily/Winged helix DNA-binding domain"/>
    <property type="match status" value="1"/>
</dbReference>
<dbReference type="GO" id="GO:0005829">
    <property type="term" value="C:cytosol"/>
    <property type="evidence" value="ECO:0007669"/>
    <property type="project" value="TreeGrafter"/>
</dbReference>
<dbReference type="InterPro" id="IPR000847">
    <property type="entry name" value="LysR_HTH_N"/>
</dbReference>
<name>A0A1M6PJ05_9FIRM</name>
<dbReference type="GO" id="GO:0003700">
    <property type="term" value="F:DNA-binding transcription factor activity"/>
    <property type="evidence" value="ECO:0007669"/>
    <property type="project" value="InterPro"/>
</dbReference>
<evidence type="ECO:0000256" key="2">
    <source>
        <dbReference type="ARBA" id="ARBA00023015"/>
    </source>
</evidence>
<dbReference type="EMBL" id="FRAR01000006">
    <property type="protein sequence ID" value="SHK07919.1"/>
    <property type="molecule type" value="Genomic_DNA"/>
</dbReference>
<comment type="similarity">
    <text evidence="1">Belongs to the LysR transcriptional regulatory family.</text>
</comment>
<dbReference type="PROSITE" id="PS50931">
    <property type="entry name" value="HTH_LYSR"/>
    <property type="match status" value="1"/>
</dbReference>
<protein>
    <submittedName>
        <fullName evidence="6">DNA-binding transcriptional regulator, LysR family</fullName>
    </submittedName>
</protein>
<organism evidence="6 7">
    <name type="scientific">Desulforamulus aeronauticus DSM 10349</name>
    <dbReference type="NCBI Taxonomy" id="1121421"/>
    <lineage>
        <taxon>Bacteria</taxon>
        <taxon>Bacillati</taxon>
        <taxon>Bacillota</taxon>
        <taxon>Clostridia</taxon>
        <taxon>Eubacteriales</taxon>
        <taxon>Peptococcaceae</taxon>
        <taxon>Desulforamulus</taxon>
    </lineage>
</organism>
<feature type="domain" description="HTH lysR-type" evidence="5">
    <location>
        <begin position="1"/>
        <end position="58"/>
    </location>
</feature>
<evidence type="ECO:0000313" key="7">
    <source>
        <dbReference type="Proteomes" id="UP000183997"/>
    </source>
</evidence>
<dbReference type="Pfam" id="PF03466">
    <property type="entry name" value="LysR_substrate"/>
    <property type="match status" value="1"/>
</dbReference>
<dbReference type="SUPFAM" id="SSF46785">
    <property type="entry name" value="Winged helix' DNA-binding domain"/>
    <property type="match status" value="1"/>
</dbReference>